<evidence type="ECO:0000256" key="3">
    <source>
        <dbReference type="ARBA" id="ARBA00010139"/>
    </source>
</evidence>
<keyword evidence="4" id="KW-0285">Flavoprotein</keyword>
<proteinExistence type="inferred from homology"/>
<dbReference type="PANTHER" id="PTHR43098:SF2">
    <property type="entry name" value="FAD-BINDING MONOOXYGENASE AUSB-RELATED"/>
    <property type="match status" value="1"/>
</dbReference>
<dbReference type="GO" id="GO:0016491">
    <property type="term" value="F:oxidoreductase activity"/>
    <property type="evidence" value="ECO:0007669"/>
    <property type="project" value="UniProtKB-KW"/>
</dbReference>
<feature type="region of interest" description="Disordered" evidence="8">
    <location>
        <begin position="359"/>
        <end position="388"/>
    </location>
</feature>
<comment type="pathway">
    <text evidence="2">Secondary metabolite biosynthesis; terpenoid biosynthesis.</text>
</comment>
<name>A0A5N7C0E5_PETAA</name>
<protein>
    <recommendedName>
        <fullName evidence="10">FAD/NAD(P)-binding domain-containing protein</fullName>
    </recommendedName>
</protein>
<dbReference type="SUPFAM" id="SSF51905">
    <property type="entry name" value="FAD/NAD(P)-binding domain"/>
    <property type="match status" value="1"/>
</dbReference>
<dbReference type="Proteomes" id="UP000326877">
    <property type="component" value="Unassembled WGS sequence"/>
</dbReference>
<sequence length="416" mass="46109">MSISAHLNNDPWIDYDAIAAKQSDLKDKDEVRFLVIGGGHAALSFAYRMCDVEGYIYLPVLEETGYVPKHRYSYGAEIRCKSVFSTRVKRLEWSEEAAQWIIAQFVFASSGPFFVPRIPRPPGFDLQNNYCTGGPRENQNMTLLKDKTVVVVGTGATAAQENFNHFITNDPVPVDILNDGWTDTRSFVGIVGSPKAVTSDNLQEYADSLFDLDIPRAERIRTHIENQVDNKGWAEELKPATFNQSNVTLIDTNGRGLESYTSSGIVAGVVGYKVVILVLATGFSPSRAQDKDLEDSLGAPIIGRNEKWAAPDVGTVFSIITVKLPNPFLPDGTASPNLSSAYDLAARLSADLIKSTMMKRDNPPKLTIEPKKEAKSPRRDSQNLRKAPWGEEIAKYQLMVKSLQRENRLDSFEIAS</sequence>
<evidence type="ECO:0000256" key="7">
    <source>
        <dbReference type="ARBA" id="ARBA00023002"/>
    </source>
</evidence>
<organism evidence="9">
    <name type="scientific">Petromyces alliaceus</name>
    <name type="common">Aspergillus alliaceus</name>
    <dbReference type="NCBI Taxonomy" id="209559"/>
    <lineage>
        <taxon>Eukaryota</taxon>
        <taxon>Fungi</taxon>
        <taxon>Dikarya</taxon>
        <taxon>Ascomycota</taxon>
        <taxon>Pezizomycotina</taxon>
        <taxon>Eurotiomycetes</taxon>
        <taxon>Eurotiomycetidae</taxon>
        <taxon>Eurotiales</taxon>
        <taxon>Aspergillaceae</taxon>
        <taxon>Aspergillus</taxon>
        <taxon>Aspergillus subgen. Circumdati</taxon>
    </lineage>
</organism>
<evidence type="ECO:0000256" key="6">
    <source>
        <dbReference type="ARBA" id="ARBA00022857"/>
    </source>
</evidence>
<dbReference type="Gene3D" id="3.50.50.60">
    <property type="entry name" value="FAD/NAD(P)-binding domain"/>
    <property type="match status" value="2"/>
</dbReference>
<dbReference type="EMBL" id="ML735295">
    <property type="protein sequence ID" value="KAE8387318.1"/>
    <property type="molecule type" value="Genomic_DNA"/>
</dbReference>
<dbReference type="InterPro" id="IPR050775">
    <property type="entry name" value="FAD-binding_Monooxygenases"/>
</dbReference>
<reference evidence="9" key="1">
    <citation type="submission" date="2019-04" db="EMBL/GenBank/DDBJ databases">
        <title>Friends and foes A comparative genomics studyof 23 Aspergillus species from section Flavi.</title>
        <authorList>
            <consortium name="DOE Joint Genome Institute"/>
            <person name="Kjaerbolling I."/>
            <person name="Vesth T."/>
            <person name="Frisvad J.C."/>
            <person name="Nybo J.L."/>
            <person name="Theobald S."/>
            <person name="Kildgaard S."/>
            <person name="Isbrandt T."/>
            <person name="Kuo A."/>
            <person name="Sato A."/>
            <person name="Lyhne E.K."/>
            <person name="Kogle M.E."/>
            <person name="Wiebenga A."/>
            <person name="Kun R.S."/>
            <person name="Lubbers R.J."/>
            <person name="Makela M.R."/>
            <person name="Barry K."/>
            <person name="Chovatia M."/>
            <person name="Clum A."/>
            <person name="Daum C."/>
            <person name="Haridas S."/>
            <person name="He G."/>
            <person name="LaButti K."/>
            <person name="Lipzen A."/>
            <person name="Mondo S."/>
            <person name="Riley R."/>
            <person name="Salamov A."/>
            <person name="Simmons B.A."/>
            <person name="Magnuson J.K."/>
            <person name="Henrissat B."/>
            <person name="Mortensen U.H."/>
            <person name="Larsen T.O."/>
            <person name="Devries R.P."/>
            <person name="Grigoriev I.V."/>
            <person name="Machida M."/>
            <person name="Baker S.E."/>
            <person name="Andersen M.R."/>
        </authorList>
    </citation>
    <scope>NUCLEOTIDE SEQUENCE [LARGE SCALE GENOMIC DNA]</scope>
    <source>
        <strain evidence="9">IBT 14317</strain>
    </source>
</reference>
<keyword evidence="5" id="KW-0274">FAD</keyword>
<dbReference type="PANTHER" id="PTHR43098">
    <property type="entry name" value="L-ORNITHINE N(5)-MONOOXYGENASE-RELATED"/>
    <property type="match status" value="1"/>
</dbReference>
<accession>A0A5N7C0E5</accession>
<keyword evidence="6" id="KW-0521">NADP</keyword>
<comment type="cofactor">
    <cofactor evidence="1">
        <name>FAD</name>
        <dbReference type="ChEBI" id="CHEBI:57692"/>
    </cofactor>
</comment>
<gene>
    <name evidence="9" type="ORF">BDV23DRAFT_195900</name>
</gene>
<evidence type="ECO:0000256" key="8">
    <source>
        <dbReference type="SAM" id="MobiDB-lite"/>
    </source>
</evidence>
<evidence type="ECO:0000313" key="9">
    <source>
        <dbReference type="EMBL" id="KAE8387318.1"/>
    </source>
</evidence>
<keyword evidence="7" id="KW-0560">Oxidoreductase</keyword>
<evidence type="ECO:0000256" key="2">
    <source>
        <dbReference type="ARBA" id="ARBA00004721"/>
    </source>
</evidence>
<dbReference type="AlphaFoldDB" id="A0A5N7C0E5"/>
<evidence type="ECO:0008006" key="10">
    <source>
        <dbReference type="Google" id="ProtNLM"/>
    </source>
</evidence>
<evidence type="ECO:0000256" key="5">
    <source>
        <dbReference type="ARBA" id="ARBA00022827"/>
    </source>
</evidence>
<evidence type="ECO:0000256" key="1">
    <source>
        <dbReference type="ARBA" id="ARBA00001974"/>
    </source>
</evidence>
<dbReference type="InterPro" id="IPR036188">
    <property type="entry name" value="FAD/NAD-bd_sf"/>
</dbReference>
<dbReference type="OrthoDB" id="66881at2759"/>
<evidence type="ECO:0000256" key="4">
    <source>
        <dbReference type="ARBA" id="ARBA00022630"/>
    </source>
</evidence>
<comment type="similarity">
    <text evidence="3">Belongs to the FAD-binding monooxygenase family.</text>
</comment>